<accession>A0ACB5U9U7</accession>
<evidence type="ECO:0000313" key="2">
    <source>
        <dbReference type="Proteomes" id="UP001165064"/>
    </source>
</evidence>
<dbReference type="Proteomes" id="UP001165064">
    <property type="component" value="Unassembled WGS sequence"/>
</dbReference>
<dbReference type="EMBL" id="BSXS01014387">
    <property type="protein sequence ID" value="GMF05396.1"/>
    <property type="molecule type" value="Genomic_DNA"/>
</dbReference>
<proteinExistence type="predicted"/>
<reference evidence="1" key="1">
    <citation type="submission" date="2023-04" db="EMBL/GenBank/DDBJ databases">
        <title>Ambrosiozyma monospora NBRC 10751.</title>
        <authorList>
            <person name="Ichikawa N."/>
            <person name="Sato H."/>
            <person name="Tonouchi N."/>
        </authorList>
    </citation>
    <scope>NUCLEOTIDE SEQUENCE</scope>
    <source>
        <strain evidence="1">NBRC 10751</strain>
    </source>
</reference>
<evidence type="ECO:0000313" key="1">
    <source>
        <dbReference type="EMBL" id="GMF05396.1"/>
    </source>
</evidence>
<organism evidence="1 2">
    <name type="scientific">Ambrosiozyma monospora</name>
    <name type="common">Yeast</name>
    <name type="synonym">Endomycopsis monosporus</name>
    <dbReference type="NCBI Taxonomy" id="43982"/>
    <lineage>
        <taxon>Eukaryota</taxon>
        <taxon>Fungi</taxon>
        <taxon>Dikarya</taxon>
        <taxon>Ascomycota</taxon>
        <taxon>Saccharomycotina</taxon>
        <taxon>Pichiomycetes</taxon>
        <taxon>Pichiales</taxon>
        <taxon>Pichiaceae</taxon>
        <taxon>Ambrosiozyma</taxon>
    </lineage>
</organism>
<keyword evidence="2" id="KW-1185">Reference proteome</keyword>
<protein>
    <submittedName>
        <fullName evidence="1">Unnamed protein product</fullName>
    </submittedName>
</protein>
<gene>
    <name evidence="1" type="ORF">Amon02_001231900</name>
</gene>
<comment type="caution">
    <text evidence="1">The sequence shown here is derived from an EMBL/GenBank/DDBJ whole genome shotgun (WGS) entry which is preliminary data.</text>
</comment>
<sequence length="179" mass="19937">MRQTGGDSSGGELSRSQQSNKKQKSQQSHRKPKLKSLRSSLSTLFKNDLIYANAIKANKVNNQFVTSAQALAPLLSRDSFLCLEGGESLGLYYPWRDLYNKNRERCDSFSVISTGGLGDGEINDEKPSTTTVDGIDPNGVDHELNVYLKSKGAYDKPSLIEQKRLVGLYLKHSYPFYPI</sequence>
<name>A0ACB5U9U7_AMBMO</name>